<feature type="transmembrane region" description="Helical" evidence="1">
    <location>
        <begin position="15"/>
        <end position="33"/>
    </location>
</feature>
<feature type="domain" description="DUF2914" evidence="2">
    <location>
        <begin position="263"/>
        <end position="322"/>
    </location>
</feature>
<evidence type="ECO:0000313" key="4">
    <source>
        <dbReference type="Proteomes" id="UP000321595"/>
    </source>
</evidence>
<evidence type="ECO:0000256" key="1">
    <source>
        <dbReference type="SAM" id="Phobius"/>
    </source>
</evidence>
<evidence type="ECO:0000313" key="3">
    <source>
        <dbReference type="EMBL" id="QED29172.1"/>
    </source>
</evidence>
<dbReference type="Pfam" id="PF11141">
    <property type="entry name" value="DUF2914"/>
    <property type="match status" value="1"/>
</dbReference>
<protein>
    <submittedName>
        <fullName evidence="3">DUF2914 domain-containing protein</fullName>
    </submittedName>
</protein>
<dbReference type="EMBL" id="CP042467">
    <property type="protein sequence ID" value="QED29172.1"/>
    <property type="molecule type" value="Genomic_DNA"/>
</dbReference>
<dbReference type="AlphaFoldDB" id="A0A5B8XTD5"/>
<feature type="transmembrane region" description="Helical" evidence="1">
    <location>
        <begin position="97"/>
        <end position="116"/>
    </location>
</feature>
<keyword evidence="1" id="KW-1133">Transmembrane helix</keyword>
<dbReference type="RefSeq" id="WP_146962316.1">
    <property type="nucleotide sequence ID" value="NZ_CP042467.1"/>
</dbReference>
<name>A0A5B8XTD5_9DELT</name>
<evidence type="ECO:0000259" key="2">
    <source>
        <dbReference type="Pfam" id="PF11141"/>
    </source>
</evidence>
<dbReference type="InterPro" id="IPR022606">
    <property type="entry name" value="DUF2914"/>
</dbReference>
<sequence length="339" mass="37681">MALLIDPAHVQRARAYAPFTAFVGGFVFDILTLRGPLNWLNLGALGAYALLVSVLLILQARGAFEKWSKWLSYATQFGLGALFSAMVVLYFKSSHQLFSFLFVMILFCGMVANEFLHKDKRLREIIWGIYAVSLAMLLNFVIPYALDSVRPVYFYLSTAMALGLVVVVWLLAGRIKQLLRGPLISVGILVGVYAIGLIPPVPLVMKNGLVCTDFIKAEYSCAPDAQGFSQKLGAAPVVTKDSGDAVYVLTAVAAPKGAHAVLEHRWFQEVEGSWQARDVMTFEIKGGRKDGWRFWSRKRYARPGYWKVETALKGGNVLGVQKIKVEEPRDEAKKSRQLL</sequence>
<feature type="transmembrane region" description="Helical" evidence="1">
    <location>
        <begin position="183"/>
        <end position="205"/>
    </location>
</feature>
<feature type="transmembrane region" description="Helical" evidence="1">
    <location>
        <begin position="152"/>
        <end position="171"/>
    </location>
</feature>
<feature type="transmembrane region" description="Helical" evidence="1">
    <location>
        <begin position="70"/>
        <end position="91"/>
    </location>
</feature>
<dbReference type="Proteomes" id="UP000321595">
    <property type="component" value="Chromosome"/>
</dbReference>
<dbReference type="KEGG" id="bbae:FRD01_18380"/>
<feature type="transmembrane region" description="Helical" evidence="1">
    <location>
        <begin position="39"/>
        <end position="58"/>
    </location>
</feature>
<feature type="transmembrane region" description="Helical" evidence="1">
    <location>
        <begin position="125"/>
        <end position="146"/>
    </location>
</feature>
<dbReference type="OrthoDB" id="9779877at2"/>
<keyword evidence="1" id="KW-0472">Membrane</keyword>
<accession>A0A5B8XTD5</accession>
<reference evidence="3 4" key="1">
    <citation type="submission" date="2019-08" db="EMBL/GenBank/DDBJ databases">
        <authorList>
            <person name="Liang Q."/>
        </authorList>
    </citation>
    <scope>NUCLEOTIDE SEQUENCE [LARGE SCALE GENOMIC DNA]</scope>
    <source>
        <strain evidence="3 4">V1718</strain>
    </source>
</reference>
<proteinExistence type="predicted"/>
<keyword evidence="4" id="KW-1185">Reference proteome</keyword>
<organism evidence="3 4">
    <name type="scientific">Microvenator marinus</name>
    <dbReference type="NCBI Taxonomy" id="2600177"/>
    <lineage>
        <taxon>Bacteria</taxon>
        <taxon>Deltaproteobacteria</taxon>
        <taxon>Bradymonadales</taxon>
        <taxon>Microvenatoraceae</taxon>
        <taxon>Microvenator</taxon>
    </lineage>
</organism>
<gene>
    <name evidence="3" type="ORF">FRD01_18380</name>
</gene>
<keyword evidence="1" id="KW-0812">Transmembrane</keyword>